<evidence type="ECO:0000313" key="4">
    <source>
        <dbReference type="Proteomes" id="UP000230066"/>
    </source>
</evidence>
<dbReference type="InterPro" id="IPR003864">
    <property type="entry name" value="CSC1/OSCA1-like_7TM"/>
</dbReference>
<keyword evidence="4" id="KW-1185">Reference proteome</keyword>
<dbReference type="Pfam" id="PF02714">
    <property type="entry name" value="RSN1_7TM"/>
    <property type="match status" value="1"/>
</dbReference>
<dbReference type="Proteomes" id="UP000230066">
    <property type="component" value="Unassembled WGS sequence"/>
</dbReference>
<dbReference type="GO" id="GO:0005227">
    <property type="term" value="F:calcium-activated cation channel activity"/>
    <property type="evidence" value="ECO:0007669"/>
    <property type="project" value="InterPro"/>
</dbReference>
<keyword evidence="1" id="KW-0472">Membrane</keyword>
<dbReference type="GO" id="GO:0005886">
    <property type="term" value="C:plasma membrane"/>
    <property type="evidence" value="ECO:0007669"/>
    <property type="project" value="TreeGrafter"/>
</dbReference>
<dbReference type="PANTHER" id="PTHR13018:SF5">
    <property type="entry name" value="RE44586P"/>
    <property type="match status" value="1"/>
</dbReference>
<keyword evidence="1" id="KW-1133">Transmembrane helix</keyword>
<evidence type="ECO:0000256" key="1">
    <source>
        <dbReference type="SAM" id="Phobius"/>
    </source>
</evidence>
<feature type="domain" description="CSC1/OSCA1-like 7TM region" evidence="2">
    <location>
        <begin position="25"/>
        <end position="181"/>
    </location>
</feature>
<feature type="transmembrane region" description="Helical" evidence="1">
    <location>
        <begin position="155"/>
        <end position="175"/>
    </location>
</feature>
<evidence type="ECO:0000259" key="2">
    <source>
        <dbReference type="Pfam" id="PF02714"/>
    </source>
</evidence>
<reference evidence="3" key="1">
    <citation type="submission" date="2019-03" db="EMBL/GenBank/DDBJ databases">
        <title>Improved annotation for the trematode Fasciola hepatica.</title>
        <authorList>
            <person name="Choi Y.-J."/>
            <person name="Martin J."/>
            <person name="Mitreva M."/>
        </authorList>
    </citation>
    <scope>NUCLEOTIDE SEQUENCE [LARGE SCALE GENOMIC DNA]</scope>
</reference>
<dbReference type="EMBL" id="JXXN02004463">
    <property type="protein sequence ID" value="THD20570.1"/>
    <property type="molecule type" value="Genomic_DNA"/>
</dbReference>
<dbReference type="InterPro" id="IPR045122">
    <property type="entry name" value="Csc1-like"/>
</dbReference>
<proteinExistence type="predicted"/>
<protein>
    <submittedName>
        <fullName evidence="3">Metazoan probable membrane protein</fullName>
    </submittedName>
</protein>
<name>A0A4E0RXK1_FASHE</name>
<keyword evidence="1" id="KW-0812">Transmembrane</keyword>
<sequence>MTTPSYVLNLVNSPGILGKLQIDNPIVNQFVPSIILWSVSALLPHSVHNSDRLVCQLTKSGLNLTVMVRTFTLLALMVLILPSLVLTSVPALLQWLSSRIPEILILSPVKGTTDSPVNHTTKSQAATHEPITTVPFSSSDSQSFLWECVFMQDNGAFYVNYVIISSFIGAALELIRLPELIT</sequence>
<feature type="transmembrane region" description="Helical" evidence="1">
    <location>
        <begin position="66"/>
        <end position="89"/>
    </location>
</feature>
<evidence type="ECO:0000313" key="3">
    <source>
        <dbReference type="EMBL" id="THD20570.1"/>
    </source>
</evidence>
<dbReference type="AlphaFoldDB" id="A0A4E0RXK1"/>
<dbReference type="PANTHER" id="PTHR13018">
    <property type="entry name" value="PROBABLE MEMBRANE PROTEIN DUF221-RELATED"/>
    <property type="match status" value="1"/>
</dbReference>
<accession>A0A4E0RXK1</accession>
<comment type="caution">
    <text evidence="3">The sequence shown here is derived from an EMBL/GenBank/DDBJ whole genome shotgun (WGS) entry which is preliminary data.</text>
</comment>
<gene>
    <name evidence="3" type="ORF">D915_008509</name>
</gene>
<organism evidence="3 4">
    <name type="scientific">Fasciola hepatica</name>
    <name type="common">Liver fluke</name>
    <dbReference type="NCBI Taxonomy" id="6192"/>
    <lineage>
        <taxon>Eukaryota</taxon>
        <taxon>Metazoa</taxon>
        <taxon>Spiralia</taxon>
        <taxon>Lophotrochozoa</taxon>
        <taxon>Platyhelminthes</taxon>
        <taxon>Trematoda</taxon>
        <taxon>Digenea</taxon>
        <taxon>Plagiorchiida</taxon>
        <taxon>Echinostomata</taxon>
        <taxon>Echinostomatoidea</taxon>
        <taxon>Fasciolidae</taxon>
        <taxon>Fasciola</taxon>
    </lineage>
</organism>